<feature type="transmembrane region" description="Helical" evidence="5">
    <location>
        <begin position="37"/>
        <end position="60"/>
    </location>
</feature>
<feature type="transmembrane region" description="Helical" evidence="5">
    <location>
        <begin position="273"/>
        <end position="290"/>
    </location>
</feature>
<feature type="transmembrane region" description="Helical" evidence="5">
    <location>
        <begin position="72"/>
        <end position="91"/>
    </location>
</feature>
<evidence type="ECO:0000256" key="2">
    <source>
        <dbReference type="ARBA" id="ARBA00022692"/>
    </source>
</evidence>
<evidence type="ECO:0000256" key="5">
    <source>
        <dbReference type="SAM" id="Phobius"/>
    </source>
</evidence>
<dbReference type="InterPro" id="IPR007016">
    <property type="entry name" value="O-antigen_ligase-rel_domated"/>
</dbReference>
<evidence type="ECO:0000256" key="4">
    <source>
        <dbReference type="ARBA" id="ARBA00023136"/>
    </source>
</evidence>
<feature type="transmembrane region" description="Helical" evidence="5">
    <location>
        <begin position="97"/>
        <end position="116"/>
    </location>
</feature>
<sequence>MAGVAAHAPAGAPPGLLRAGDRLPSWPFTLAFAGFPLWWFLGIVDFIWIPMAVVMVLYLVRTRATLTPRGTGVWLLFLVWAGCSVIQLTAAGQLLVFGYRYAIYLACTVLLVYLFNNRRTLTDRFVSGVLTIWWLITVLGGAAAMLLPTAVFRTPLSMILPGSLLGNPWINHMVIRRFNQFNPDSYFELDPRPSAPFLYTNNWGNVYSLLIPFVLIHLMHIRGTKRFWLLSAALVLSAVPAIVTLNRGMFIGLGIAAVYAAFRFALLRDLRAILALATVAAIGVGVWTLLPTEDSLAARTESRSTVDRATLYVQAVEAVRDSPILGYGRTIEGEDIRDPVGTQGQFWMVLVSHGVGATVLFMGWFLLAFVLSLRRRDPCGLAANTVLLVGTIEFTYYGAIPYGLPIMMIAAALALRGPVNAPEDAPVDAGVDARIDAPATGARSAAGSRAVGTKGEA</sequence>
<proteinExistence type="predicted"/>
<keyword evidence="4 5" id="KW-0472">Membrane</keyword>
<comment type="subcellular location">
    <subcellularLocation>
        <location evidence="1">Membrane</location>
        <topology evidence="1">Multi-pass membrane protein</topology>
    </subcellularLocation>
</comment>
<feature type="transmembrane region" description="Helical" evidence="5">
    <location>
        <begin position="203"/>
        <end position="220"/>
    </location>
</feature>
<evidence type="ECO:0000256" key="1">
    <source>
        <dbReference type="ARBA" id="ARBA00004141"/>
    </source>
</evidence>
<evidence type="ECO:0000256" key="3">
    <source>
        <dbReference type="ARBA" id="ARBA00022989"/>
    </source>
</evidence>
<feature type="domain" description="O-antigen ligase-related" evidence="6">
    <location>
        <begin position="232"/>
        <end position="331"/>
    </location>
</feature>
<feature type="transmembrane region" description="Helical" evidence="5">
    <location>
        <begin position="128"/>
        <end position="151"/>
    </location>
</feature>
<dbReference type="Proteomes" id="UP000693892">
    <property type="component" value="Unassembled WGS sequence"/>
</dbReference>
<dbReference type="AlphaFoldDB" id="A0A916JV71"/>
<gene>
    <name evidence="7" type="ORF">LEUCIP111803_00976</name>
</gene>
<feature type="transmembrane region" description="Helical" evidence="5">
    <location>
        <begin position="249"/>
        <end position="266"/>
    </location>
</feature>
<feature type="transmembrane region" description="Helical" evidence="5">
    <location>
        <begin position="346"/>
        <end position="373"/>
    </location>
</feature>
<dbReference type="EMBL" id="CAJVAP010000009">
    <property type="protein sequence ID" value="CAG7606969.1"/>
    <property type="molecule type" value="Genomic_DNA"/>
</dbReference>
<dbReference type="GO" id="GO:0016020">
    <property type="term" value="C:membrane"/>
    <property type="evidence" value="ECO:0007669"/>
    <property type="project" value="UniProtKB-SubCell"/>
</dbReference>
<accession>A0A916JV71</accession>
<organism evidence="7 8">
    <name type="scientific">Leucobacter soli</name>
    <dbReference type="NCBI Taxonomy" id="2812850"/>
    <lineage>
        <taxon>Bacteria</taxon>
        <taxon>Bacillati</taxon>
        <taxon>Actinomycetota</taxon>
        <taxon>Actinomycetes</taxon>
        <taxon>Micrococcales</taxon>
        <taxon>Microbacteriaceae</taxon>
        <taxon>Leucobacter</taxon>
    </lineage>
</organism>
<keyword evidence="8" id="KW-1185">Reference proteome</keyword>
<keyword evidence="3 5" id="KW-1133">Transmembrane helix</keyword>
<evidence type="ECO:0000313" key="7">
    <source>
        <dbReference type="EMBL" id="CAG7606969.1"/>
    </source>
</evidence>
<comment type="caution">
    <text evidence="7">The sequence shown here is derived from an EMBL/GenBank/DDBJ whole genome shotgun (WGS) entry which is preliminary data.</text>
</comment>
<keyword evidence="2 5" id="KW-0812">Transmembrane</keyword>
<evidence type="ECO:0000259" key="6">
    <source>
        <dbReference type="Pfam" id="PF04932"/>
    </source>
</evidence>
<feature type="transmembrane region" description="Helical" evidence="5">
    <location>
        <begin position="227"/>
        <end position="243"/>
    </location>
</feature>
<dbReference type="RefSeq" id="WP_218114605.1">
    <property type="nucleotide sequence ID" value="NZ_CAJVAP010000009.1"/>
</dbReference>
<reference evidence="7" key="1">
    <citation type="submission" date="2021-06" db="EMBL/GenBank/DDBJ databases">
        <authorList>
            <person name="Criscuolo A."/>
        </authorList>
    </citation>
    <scope>NUCLEOTIDE SEQUENCE</scope>
    <source>
        <strain evidence="7">CIP111803</strain>
    </source>
</reference>
<protein>
    <recommendedName>
        <fullName evidence="6">O-antigen ligase-related domain-containing protein</fullName>
    </recommendedName>
</protein>
<name>A0A916JV71_9MICO</name>
<dbReference type="Pfam" id="PF04932">
    <property type="entry name" value="Wzy_C"/>
    <property type="match status" value="1"/>
</dbReference>
<evidence type="ECO:0000313" key="8">
    <source>
        <dbReference type="Proteomes" id="UP000693892"/>
    </source>
</evidence>